<evidence type="ECO:0000313" key="2">
    <source>
        <dbReference type="Proteomes" id="UP001143910"/>
    </source>
</evidence>
<gene>
    <name evidence="1" type="ORF">NQ176_g1890</name>
</gene>
<protein>
    <submittedName>
        <fullName evidence="1">Uncharacterized protein</fullName>
    </submittedName>
</protein>
<reference evidence="1" key="1">
    <citation type="submission" date="2022-08" db="EMBL/GenBank/DDBJ databases">
        <title>Genome Sequence of Lecanicillium fungicola.</title>
        <authorList>
            <person name="Buettner E."/>
        </authorList>
    </citation>
    <scope>NUCLEOTIDE SEQUENCE</scope>
    <source>
        <strain evidence="1">Babe33</strain>
    </source>
</reference>
<dbReference type="Proteomes" id="UP001143910">
    <property type="component" value="Unassembled WGS sequence"/>
</dbReference>
<organism evidence="1 2">
    <name type="scientific">Zarea fungicola</name>
    <dbReference type="NCBI Taxonomy" id="93591"/>
    <lineage>
        <taxon>Eukaryota</taxon>
        <taxon>Fungi</taxon>
        <taxon>Dikarya</taxon>
        <taxon>Ascomycota</taxon>
        <taxon>Pezizomycotina</taxon>
        <taxon>Sordariomycetes</taxon>
        <taxon>Hypocreomycetidae</taxon>
        <taxon>Hypocreales</taxon>
        <taxon>Cordycipitaceae</taxon>
        <taxon>Zarea</taxon>
    </lineage>
</organism>
<proteinExistence type="predicted"/>
<sequence>MRSTRTTKRQDDDIHVRGAVDIVKGLEKKRQRRKEKFYQKYCNKARRGQIPERKTQPGRGAERMKEIGLLMAGKKDPGNYVLSI</sequence>
<keyword evidence="2" id="KW-1185">Reference proteome</keyword>
<accession>A0ACC1NRE5</accession>
<dbReference type="EMBL" id="JANJQO010000119">
    <property type="protein sequence ID" value="KAJ2981644.1"/>
    <property type="molecule type" value="Genomic_DNA"/>
</dbReference>
<name>A0ACC1NRE5_9HYPO</name>
<evidence type="ECO:0000313" key="1">
    <source>
        <dbReference type="EMBL" id="KAJ2981644.1"/>
    </source>
</evidence>
<comment type="caution">
    <text evidence="1">The sequence shown here is derived from an EMBL/GenBank/DDBJ whole genome shotgun (WGS) entry which is preliminary data.</text>
</comment>